<dbReference type="Proteomes" id="UP001174677">
    <property type="component" value="Chromosome 5"/>
</dbReference>
<accession>A0ABQ9MMY3</accession>
<dbReference type="InterPro" id="IPR021109">
    <property type="entry name" value="Peptidase_aspartic_dom_sf"/>
</dbReference>
<proteinExistence type="predicted"/>
<dbReference type="EMBL" id="JARPOI010000005">
    <property type="protein sequence ID" value="KAJ9180740.1"/>
    <property type="molecule type" value="Genomic_DNA"/>
</dbReference>
<dbReference type="PANTHER" id="PTHR33067:SF9">
    <property type="entry name" value="RNA-DIRECTED DNA POLYMERASE"/>
    <property type="match status" value="1"/>
</dbReference>
<reference evidence="1" key="1">
    <citation type="journal article" date="2023" name="Plant Biotechnol. J.">
        <title>Chromosome-level wild Hevea brasiliensis genome provides new tools for genomic-assisted breeding and valuable loci to elevate rubber yield.</title>
        <authorList>
            <person name="Cheng H."/>
            <person name="Song X."/>
            <person name="Hu Y."/>
            <person name="Wu T."/>
            <person name="Yang Q."/>
            <person name="An Z."/>
            <person name="Feng S."/>
            <person name="Deng Z."/>
            <person name="Wu W."/>
            <person name="Zeng X."/>
            <person name="Tu M."/>
            <person name="Wang X."/>
            <person name="Huang H."/>
        </authorList>
    </citation>
    <scope>NUCLEOTIDE SEQUENCE</scope>
    <source>
        <strain evidence="1">MT/VB/25A 57/8</strain>
    </source>
</reference>
<gene>
    <name evidence="1" type="ORF">P3X46_008952</name>
</gene>
<dbReference type="Gene3D" id="2.40.70.10">
    <property type="entry name" value="Acid Proteases"/>
    <property type="match status" value="1"/>
</dbReference>
<name>A0ABQ9MMY3_HEVBR</name>
<evidence type="ECO:0008006" key="3">
    <source>
        <dbReference type="Google" id="ProtNLM"/>
    </source>
</evidence>
<dbReference type="CDD" id="cd00303">
    <property type="entry name" value="retropepsin_like"/>
    <property type="match status" value="1"/>
</dbReference>
<sequence>MPLSIFRKLRLRDTKLTSVSLQLADRSVTYPKGIIEDVLVKVDKFIFPMDFVVLDMEEDRKVPLILGHPFLAIGKALMDVHKGKLMLRMGQEEVTFNVCHSIKHPIDNDECYKMNIIDECVYEMINVVKIDDKIAYIEEDLCLDAIQDVECDCVHDIRCEVVNNVEIG</sequence>
<organism evidence="1 2">
    <name type="scientific">Hevea brasiliensis</name>
    <name type="common">Para rubber tree</name>
    <name type="synonym">Siphonia brasiliensis</name>
    <dbReference type="NCBI Taxonomy" id="3981"/>
    <lineage>
        <taxon>Eukaryota</taxon>
        <taxon>Viridiplantae</taxon>
        <taxon>Streptophyta</taxon>
        <taxon>Embryophyta</taxon>
        <taxon>Tracheophyta</taxon>
        <taxon>Spermatophyta</taxon>
        <taxon>Magnoliopsida</taxon>
        <taxon>eudicotyledons</taxon>
        <taxon>Gunneridae</taxon>
        <taxon>Pentapetalae</taxon>
        <taxon>rosids</taxon>
        <taxon>fabids</taxon>
        <taxon>Malpighiales</taxon>
        <taxon>Euphorbiaceae</taxon>
        <taxon>Crotonoideae</taxon>
        <taxon>Micrandreae</taxon>
        <taxon>Hevea</taxon>
    </lineage>
</organism>
<evidence type="ECO:0000313" key="2">
    <source>
        <dbReference type="Proteomes" id="UP001174677"/>
    </source>
</evidence>
<keyword evidence="2" id="KW-1185">Reference proteome</keyword>
<dbReference type="PANTHER" id="PTHR33067">
    <property type="entry name" value="RNA-DIRECTED DNA POLYMERASE-RELATED"/>
    <property type="match status" value="1"/>
</dbReference>
<comment type="caution">
    <text evidence="1">The sequence shown here is derived from an EMBL/GenBank/DDBJ whole genome shotgun (WGS) entry which is preliminary data.</text>
</comment>
<protein>
    <recommendedName>
        <fullName evidence="3">Aspartic peptidase DDI1-type domain-containing protein</fullName>
    </recommendedName>
</protein>
<evidence type="ECO:0000313" key="1">
    <source>
        <dbReference type="EMBL" id="KAJ9180740.1"/>
    </source>
</evidence>